<name>A0A485KJV2_9STRA</name>
<dbReference type="SUPFAM" id="SSF56349">
    <property type="entry name" value="DNA breaking-rejoining enzymes"/>
    <property type="match status" value="1"/>
</dbReference>
<sequence length="211" mass="23080">MTATIKRYCQQRGSGAFVVNAPACTKLDLKDLVDAALLCLTWYTFERASDLALLRKANFTLPVQCQALLPSILQVDAVEHNLPVSSVTLVDILEGADAGATNDDDTKNAGCATAGVDVAISLHSCRRGGAQYANAIAALSPQWILDRGAWSMTNMTKRFAYIFNTTKEDQAVAKALSGWPVDRDVYLLSMEEFDDQARMEIGQLRNTLFRV</sequence>
<dbReference type="EMBL" id="VJMH01005096">
    <property type="protein sequence ID" value="KAF0701234.1"/>
    <property type="molecule type" value="Genomic_DNA"/>
</dbReference>
<protein>
    <submittedName>
        <fullName evidence="2">Aste57867_8271 protein</fullName>
    </submittedName>
</protein>
<organism evidence="2 3">
    <name type="scientific">Aphanomyces stellatus</name>
    <dbReference type="NCBI Taxonomy" id="120398"/>
    <lineage>
        <taxon>Eukaryota</taxon>
        <taxon>Sar</taxon>
        <taxon>Stramenopiles</taxon>
        <taxon>Oomycota</taxon>
        <taxon>Saprolegniomycetes</taxon>
        <taxon>Saprolegniales</taxon>
        <taxon>Verrucalvaceae</taxon>
        <taxon>Aphanomyces</taxon>
    </lineage>
</organism>
<dbReference type="InterPro" id="IPR011010">
    <property type="entry name" value="DNA_brk_join_enz"/>
</dbReference>
<dbReference type="AlphaFoldDB" id="A0A485KJV2"/>
<evidence type="ECO:0000313" key="1">
    <source>
        <dbReference type="EMBL" id="KAF0701234.1"/>
    </source>
</evidence>
<reference evidence="2 3" key="1">
    <citation type="submission" date="2019-03" db="EMBL/GenBank/DDBJ databases">
        <authorList>
            <person name="Gaulin E."/>
            <person name="Dumas B."/>
        </authorList>
    </citation>
    <scope>NUCLEOTIDE SEQUENCE [LARGE SCALE GENOMIC DNA]</scope>
    <source>
        <strain evidence="2">CBS 568.67</strain>
    </source>
</reference>
<accession>A0A485KJV2</accession>
<dbReference type="Proteomes" id="UP000332933">
    <property type="component" value="Unassembled WGS sequence"/>
</dbReference>
<evidence type="ECO:0000313" key="3">
    <source>
        <dbReference type="Proteomes" id="UP000332933"/>
    </source>
</evidence>
<keyword evidence="3" id="KW-1185">Reference proteome</keyword>
<dbReference type="EMBL" id="CAADRA010005117">
    <property type="protein sequence ID" value="VFT85158.1"/>
    <property type="molecule type" value="Genomic_DNA"/>
</dbReference>
<gene>
    <name evidence="2" type="primary">Aste57867_8271</name>
    <name evidence="1" type="ORF">As57867_008240</name>
    <name evidence="2" type="ORF">ASTE57867_8271</name>
</gene>
<dbReference type="OrthoDB" id="79176at2759"/>
<proteinExistence type="predicted"/>
<reference evidence="1" key="2">
    <citation type="submission" date="2019-06" db="EMBL/GenBank/DDBJ databases">
        <title>Genomics analysis of Aphanomyces spp. identifies a new class of oomycete effector associated with host adaptation.</title>
        <authorList>
            <person name="Gaulin E."/>
        </authorList>
    </citation>
    <scope>NUCLEOTIDE SEQUENCE</scope>
    <source>
        <strain evidence="1">CBS 578.67</strain>
    </source>
</reference>
<evidence type="ECO:0000313" key="2">
    <source>
        <dbReference type="EMBL" id="VFT85158.1"/>
    </source>
</evidence>
<dbReference type="GO" id="GO:0003677">
    <property type="term" value="F:DNA binding"/>
    <property type="evidence" value="ECO:0007669"/>
    <property type="project" value="InterPro"/>
</dbReference>